<keyword evidence="1" id="KW-0238">DNA-binding</keyword>
<keyword evidence="2" id="KW-0175">Coiled coil</keyword>
<organism evidence="4 5">
    <name type="scientific">Candidatus Wolfebacteria bacterium GWA1_42_9</name>
    <dbReference type="NCBI Taxonomy" id="1802553"/>
    <lineage>
        <taxon>Bacteria</taxon>
        <taxon>Candidatus Wolfeibacteriota</taxon>
    </lineage>
</organism>
<sequence>MISQQRIKEWIDLYLKYIEDITPEAHVRDEEGYKFKSVDTFQQCFNADASNLAENLDEAIERNNLVAGSMYFPKRVLTILASEYEEEIRDILKNLFNTEKDVSQRVNETENDFNCLVDKRNKEQDEKWEHSFIGLRFLSLLLGFRYPNKYNAIKPREWNMFCKFIDEDFRIPQGTSSGERYKILEPYIDALRAEIRQISEIQKLKEQLTRGLNFVDEEFRWMAQDVIYVTACILASQRGAEKSEQKSTLVSEKPIGVSEDIETEGAMEFPLEEYLENFIVRNWNNIDFGEPLTLYIDDEGSPAQQYPTSEGFIDLLAKDTDDNFVVIELKKGRSNQQVVGQILSYVGWVKNNLAEKDQKVRGIIVTADGNQALLDAVSTVSDFISVKYYCMKFNFTNPE</sequence>
<comment type="caution">
    <text evidence="4">The sequence shown here is derived from an EMBL/GenBank/DDBJ whole genome shotgun (WGS) entry which is preliminary data.</text>
</comment>
<dbReference type="Gene3D" id="3.40.1350.10">
    <property type="match status" value="1"/>
</dbReference>
<dbReference type="EMBL" id="MGIN01000014">
    <property type="protein sequence ID" value="OGM89732.1"/>
    <property type="molecule type" value="Genomic_DNA"/>
</dbReference>
<dbReference type="Pfam" id="PF01939">
    <property type="entry name" value="NucS_C"/>
    <property type="match status" value="1"/>
</dbReference>
<proteinExistence type="predicted"/>
<dbReference type="GO" id="GO:0003677">
    <property type="term" value="F:DNA binding"/>
    <property type="evidence" value="ECO:0007669"/>
    <property type="project" value="UniProtKB-KW"/>
</dbReference>
<evidence type="ECO:0000313" key="5">
    <source>
        <dbReference type="Proteomes" id="UP000178303"/>
    </source>
</evidence>
<dbReference type="InterPro" id="IPR002793">
    <property type="entry name" value="Endonuclease_NucS"/>
</dbReference>
<name>A0A1F8DMS1_9BACT</name>
<dbReference type="GO" id="GO:0004519">
    <property type="term" value="F:endonuclease activity"/>
    <property type="evidence" value="ECO:0007669"/>
    <property type="project" value="InterPro"/>
</dbReference>
<evidence type="ECO:0000313" key="4">
    <source>
        <dbReference type="EMBL" id="OGM89732.1"/>
    </source>
</evidence>
<dbReference type="Proteomes" id="UP000178303">
    <property type="component" value="Unassembled WGS sequence"/>
</dbReference>
<dbReference type="InterPro" id="IPR048301">
    <property type="entry name" value="NucS_C"/>
</dbReference>
<evidence type="ECO:0000256" key="2">
    <source>
        <dbReference type="SAM" id="Coils"/>
    </source>
</evidence>
<feature type="domain" description="Endonuclease NucS C-terminal" evidence="3">
    <location>
        <begin position="304"/>
        <end position="367"/>
    </location>
</feature>
<protein>
    <recommendedName>
        <fullName evidence="3">Endonuclease NucS C-terminal domain-containing protein</fullName>
    </recommendedName>
</protein>
<dbReference type="AlphaFoldDB" id="A0A1F8DMS1"/>
<dbReference type="InterPro" id="IPR011856">
    <property type="entry name" value="tRNA_endonuc-like_dom_sf"/>
</dbReference>
<gene>
    <name evidence="4" type="ORF">A2108_01310</name>
</gene>
<evidence type="ECO:0000259" key="3">
    <source>
        <dbReference type="Pfam" id="PF01939"/>
    </source>
</evidence>
<feature type="coiled-coil region" evidence="2">
    <location>
        <begin position="81"/>
        <end position="126"/>
    </location>
</feature>
<evidence type="ECO:0000256" key="1">
    <source>
        <dbReference type="ARBA" id="ARBA00023125"/>
    </source>
</evidence>
<dbReference type="CDD" id="cd22341">
    <property type="entry name" value="NucS-like"/>
    <property type="match status" value="1"/>
</dbReference>
<reference evidence="4 5" key="1">
    <citation type="journal article" date="2016" name="Nat. Commun.">
        <title>Thousands of microbial genomes shed light on interconnected biogeochemical processes in an aquifer system.</title>
        <authorList>
            <person name="Anantharaman K."/>
            <person name="Brown C.T."/>
            <person name="Hug L.A."/>
            <person name="Sharon I."/>
            <person name="Castelle C.J."/>
            <person name="Probst A.J."/>
            <person name="Thomas B.C."/>
            <person name="Singh A."/>
            <person name="Wilkins M.J."/>
            <person name="Karaoz U."/>
            <person name="Brodie E.L."/>
            <person name="Williams K.H."/>
            <person name="Hubbard S.S."/>
            <person name="Banfield J.F."/>
        </authorList>
    </citation>
    <scope>NUCLEOTIDE SEQUENCE [LARGE SCALE GENOMIC DNA]</scope>
</reference>
<accession>A0A1F8DMS1</accession>